<dbReference type="PANTHER" id="PTHR32552">
    <property type="entry name" value="FERRICHROME IRON RECEPTOR-RELATED"/>
    <property type="match status" value="1"/>
</dbReference>
<evidence type="ECO:0000256" key="11">
    <source>
        <dbReference type="ARBA" id="ARBA00023136"/>
    </source>
</evidence>
<dbReference type="Pfam" id="PF00593">
    <property type="entry name" value="TonB_dep_Rec_b-barrel"/>
    <property type="match status" value="1"/>
</dbReference>
<keyword evidence="3 14" id="KW-0813">Transport</keyword>
<feature type="signal peptide" evidence="16">
    <location>
        <begin position="1"/>
        <end position="19"/>
    </location>
</feature>
<evidence type="ECO:0000256" key="9">
    <source>
        <dbReference type="ARBA" id="ARBA00023065"/>
    </source>
</evidence>
<dbReference type="InterPro" id="IPR036942">
    <property type="entry name" value="Beta-barrel_TonB_sf"/>
</dbReference>
<evidence type="ECO:0000313" key="20">
    <source>
        <dbReference type="Proteomes" id="UP000658793"/>
    </source>
</evidence>
<organism evidence="19 20">
    <name type="scientific">Flavobacterium palustre</name>
    <dbReference type="NCBI Taxonomy" id="1476463"/>
    <lineage>
        <taxon>Bacteria</taxon>
        <taxon>Pseudomonadati</taxon>
        <taxon>Bacteroidota</taxon>
        <taxon>Flavobacteriia</taxon>
        <taxon>Flavobacteriales</taxon>
        <taxon>Flavobacteriaceae</taxon>
        <taxon>Flavobacterium</taxon>
    </lineage>
</organism>
<evidence type="ECO:0000256" key="8">
    <source>
        <dbReference type="ARBA" id="ARBA00023004"/>
    </source>
</evidence>
<evidence type="ECO:0000256" key="10">
    <source>
        <dbReference type="ARBA" id="ARBA00023077"/>
    </source>
</evidence>
<comment type="similarity">
    <text evidence="2 14 15">Belongs to the TonB-dependent receptor family.</text>
</comment>
<evidence type="ECO:0000256" key="7">
    <source>
        <dbReference type="ARBA" id="ARBA00022729"/>
    </source>
</evidence>
<keyword evidence="12 19" id="KW-0675">Receptor</keyword>
<keyword evidence="6 14" id="KW-0812">Transmembrane</keyword>
<evidence type="ECO:0000256" key="13">
    <source>
        <dbReference type="ARBA" id="ARBA00023237"/>
    </source>
</evidence>
<dbReference type="InterPro" id="IPR037066">
    <property type="entry name" value="Plug_dom_sf"/>
</dbReference>
<dbReference type="InterPro" id="IPR000531">
    <property type="entry name" value="Beta-barrel_TonB"/>
</dbReference>
<name>A0ABQ1HI73_9FLAO</name>
<dbReference type="InterPro" id="IPR010105">
    <property type="entry name" value="TonB_sidphr_rcpt"/>
</dbReference>
<keyword evidence="9" id="KW-0406">Ion transport</keyword>
<evidence type="ECO:0000256" key="2">
    <source>
        <dbReference type="ARBA" id="ARBA00009810"/>
    </source>
</evidence>
<dbReference type="CDD" id="cd01347">
    <property type="entry name" value="ligand_gated_channel"/>
    <property type="match status" value="1"/>
</dbReference>
<dbReference type="SUPFAM" id="SSF56935">
    <property type="entry name" value="Porins"/>
    <property type="match status" value="1"/>
</dbReference>
<gene>
    <name evidence="19" type="primary">fhuA</name>
    <name evidence="19" type="ORF">GCM10008015_17410</name>
</gene>
<evidence type="ECO:0000256" key="1">
    <source>
        <dbReference type="ARBA" id="ARBA00004571"/>
    </source>
</evidence>
<dbReference type="Gene3D" id="2.170.130.10">
    <property type="entry name" value="TonB-dependent receptor, plug domain"/>
    <property type="match status" value="1"/>
</dbReference>
<dbReference type="EMBL" id="BMGA01000003">
    <property type="protein sequence ID" value="GGA77275.1"/>
    <property type="molecule type" value="Genomic_DNA"/>
</dbReference>
<keyword evidence="4 14" id="KW-1134">Transmembrane beta strand</keyword>
<comment type="caution">
    <text evidence="19">The sequence shown here is derived from an EMBL/GenBank/DDBJ whole genome shotgun (WGS) entry which is preliminary data.</text>
</comment>
<feature type="domain" description="TonB-dependent receptor plug" evidence="18">
    <location>
        <begin position="73"/>
        <end position="174"/>
    </location>
</feature>
<dbReference type="Gene3D" id="2.40.170.20">
    <property type="entry name" value="TonB-dependent receptor, beta-barrel domain"/>
    <property type="match status" value="1"/>
</dbReference>
<dbReference type="Proteomes" id="UP000658793">
    <property type="component" value="Unassembled WGS sequence"/>
</dbReference>
<comment type="subcellular location">
    <subcellularLocation>
        <location evidence="1 14">Cell outer membrane</location>
        <topology evidence="1 14">Multi-pass membrane protein</topology>
    </subcellularLocation>
</comment>
<protein>
    <submittedName>
        <fullName evidence="19">TonB-dependent receptor</fullName>
    </submittedName>
</protein>
<keyword evidence="11 14" id="KW-0472">Membrane</keyword>
<evidence type="ECO:0000256" key="4">
    <source>
        <dbReference type="ARBA" id="ARBA00022452"/>
    </source>
</evidence>
<dbReference type="NCBIfam" id="TIGR01783">
    <property type="entry name" value="TonB-siderophor"/>
    <property type="match status" value="1"/>
</dbReference>
<keyword evidence="5" id="KW-0410">Iron transport</keyword>
<keyword evidence="10 15" id="KW-0798">TonB box</keyword>
<keyword evidence="7 16" id="KW-0732">Signal</keyword>
<dbReference type="Pfam" id="PF07715">
    <property type="entry name" value="Plug"/>
    <property type="match status" value="1"/>
</dbReference>
<dbReference type="RefSeq" id="WP_188493910.1">
    <property type="nucleotide sequence ID" value="NZ_BMGA01000003.1"/>
</dbReference>
<keyword evidence="20" id="KW-1185">Reference proteome</keyword>
<evidence type="ECO:0000256" key="15">
    <source>
        <dbReference type="RuleBase" id="RU003357"/>
    </source>
</evidence>
<dbReference type="InterPro" id="IPR039426">
    <property type="entry name" value="TonB-dep_rcpt-like"/>
</dbReference>
<evidence type="ECO:0000256" key="16">
    <source>
        <dbReference type="SAM" id="SignalP"/>
    </source>
</evidence>
<evidence type="ECO:0000256" key="5">
    <source>
        <dbReference type="ARBA" id="ARBA00022496"/>
    </source>
</evidence>
<sequence length="765" mass="85285">MKRVLLPLTAILFSLSTQAQEVASATDHNSPKEFHNSPFDTIKNKKGQILKEIVVTGNKPQKPVSAARSGIKPMDLPQSIQVIDGQVIEQQQAIRLSDVIKNANGVYVSSARGGAQESFYSRGYDISNSTASNMFKNGFRFNAGSIPEVASLEKVEFLKGGSALLYGNVAPGGILNLVTKTPKFEKGGEISMQAGSYDYYKPTVDFYGPLNKSIAYRFVGSYENSKSFRDEVKNERFYFNPSFLFNITEKTNITVQGDYLTADWIPDFGTGIIGKEILNLPRNAYYGALWSNGNTKSASASVLFNHNFNENWKLSFNSSFQNYDRRQTSTSQMSNLDTYATRGDWKRGLTRNKNQEKLFGDQLSLQGNFKTGNIKHQIFTGADWENSLVKSYTFVFFDNAGNIKTTEDKTVNLFNYDKSSESRVVPFASRNSQILSTDAKRFGTFFQDLISINDYVKVLAGIRWSWQESQVTTYKETVVNKVQTVAPENTTPTVAAKRLDNAFSPKAGLIIQPTKEITLFGSYTNSFTPNTGNTYDSKPLKPSIIDQYETGIKTELFKGALTTNLTVYRIKNNNLVQTAAFMQDGVTPNNNPDIKVMSGETKSDGIEVDITARPIEGLSIMAGYSYNDMRYTKTSGLNGSFIEGDRVARTPQNTANLSFFFTVPTGTLKGLSIGAIGNYIGDRIGGWNDQYNNDLTKYPDGIWHREIPVKGYTTIDASVGYEWKKISLLCKLSNITNELNYTVHENYSVNPIAPRQIMASLKYKL</sequence>
<evidence type="ECO:0000256" key="6">
    <source>
        <dbReference type="ARBA" id="ARBA00022692"/>
    </source>
</evidence>
<evidence type="ECO:0000256" key="14">
    <source>
        <dbReference type="PROSITE-ProRule" id="PRU01360"/>
    </source>
</evidence>
<accession>A0ABQ1HI73</accession>
<dbReference type="InterPro" id="IPR012910">
    <property type="entry name" value="Plug_dom"/>
</dbReference>
<dbReference type="PROSITE" id="PS52016">
    <property type="entry name" value="TONB_DEPENDENT_REC_3"/>
    <property type="match status" value="1"/>
</dbReference>
<feature type="domain" description="TonB-dependent receptor-like beta-barrel" evidence="17">
    <location>
        <begin position="245"/>
        <end position="724"/>
    </location>
</feature>
<evidence type="ECO:0000256" key="12">
    <source>
        <dbReference type="ARBA" id="ARBA00023170"/>
    </source>
</evidence>
<evidence type="ECO:0000313" key="19">
    <source>
        <dbReference type="EMBL" id="GGA77275.1"/>
    </source>
</evidence>
<proteinExistence type="inferred from homology"/>
<keyword evidence="13 14" id="KW-0998">Cell outer membrane</keyword>
<evidence type="ECO:0000256" key="3">
    <source>
        <dbReference type="ARBA" id="ARBA00022448"/>
    </source>
</evidence>
<evidence type="ECO:0000259" key="17">
    <source>
        <dbReference type="Pfam" id="PF00593"/>
    </source>
</evidence>
<feature type="chain" id="PRO_5046223753" evidence="16">
    <location>
        <begin position="20"/>
        <end position="765"/>
    </location>
</feature>
<dbReference type="PANTHER" id="PTHR32552:SF68">
    <property type="entry name" value="FERRICHROME OUTER MEMBRANE TRANSPORTER_PHAGE RECEPTOR"/>
    <property type="match status" value="1"/>
</dbReference>
<reference evidence="20" key="1">
    <citation type="journal article" date="2019" name="Int. J. Syst. Evol. Microbiol.">
        <title>The Global Catalogue of Microorganisms (GCM) 10K type strain sequencing project: providing services to taxonomists for standard genome sequencing and annotation.</title>
        <authorList>
            <consortium name="The Broad Institute Genomics Platform"/>
            <consortium name="The Broad Institute Genome Sequencing Center for Infectious Disease"/>
            <person name="Wu L."/>
            <person name="Ma J."/>
        </authorList>
    </citation>
    <scope>NUCLEOTIDE SEQUENCE [LARGE SCALE GENOMIC DNA]</scope>
    <source>
        <strain evidence="20">CGMCC 1.12811</strain>
    </source>
</reference>
<evidence type="ECO:0000259" key="18">
    <source>
        <dbReference type="Pfam" id="PF07715"/>
    </source>
</evidence>
<keyword evidence="8" id="KW-0408">Iron</keyword>